<accession>A0A382VQ78</accession>
<proteinExistence type="predicted"/>
<sequence>MKDLNTYEEQVYAGLLGKTIGVYMGRPFEQWHRPQIAQKWGMVDRYVHEDQGVPLVVSDDDITGTLTFIRALEDTDLFADTPDEAFGQAWLNYIMERRTILWWGGYGMSTEHTAYINLKNGIKSPRSGSIEINGKPVAEQIGAQIFIDAFGMVAPGDPELAVTLARKSARVSHDGEAVHA</sequence>
<dbReference type="AlphaFoldDB" id="A0A382VQ78"/>
<dbReference type="InterPro" id="IPR036705">
    <property type="entry name" value="Ribosyl_crysJ1_sf"/>
</dbReference>
<dbReference type="Pfam" id="PF03747">
    <property type="entry name" value="ADP_ribosyl_GH"/>
    <property type="match status" value="1"/>
</dbReference>
<evidence type="ECO:0000313" key="1">
    <source>
        <dbReference type="EMBL" id="SVD48530.1"/>
    </source>
</evidence>
<dbReference type="EMBL" id="UINC01153680">
    <property type="protein sequence ID" value="SVD48530.1"/>
    <property type="molecule type" value="Genomic_DNA"/>
</dbReference>
<reference evidence="1" key="1">
    <citation type="submission" date="2018-05" db="EMBL/GenBank/DDBJ databases">
        <authorList>
            <person name="Lanie J.A."/>
            <person name="Ng W.-L."/>
            <person name="Kazmierczak K.M."/>
            <person name="Andrzejewski T.M."/>
            <person name="Davidsen T.M."/>
            <person name="Wayne K.J."/>
            <person name="Tettelin H."/>
            <person name="Glass J.I."/>
            <person name="Rusch D."/>
            <person name="Podicherti R."/>
            <person name="Tsui H.-C.T."/>
            <person name="Winkler M.E."/>
        </authorList>
    </citation>
    <scope>NUCLEOTIDE SEQUENCE</scope>
</reference>
<feature type="non-terminal residue" evidence="1">
    <location>
        <position position="180"/>
    </location>
</feature>
<dbReference type="SUPFAM" id="SSF101478">
    <property type="entry name" value="ADP-ribosylglycohydrolase"/>
    <property type="match status" value="1"/>
</dbReference>
<gene>
    <name evidence="1" type="ORF">METZ01_LOCUS401384</name>
</gene>
<protein>
    <submittedName>
        <fullName evidence="1">Uncharacterized protein</fullName>
    </submittedName>
</protein>
<organism evidence="1">
    <name type="scientific">marine metagenome</name>
    <dbReference type="NCBI Taxonomy" id="408172"/>
    <lineage>
        <taxon>unclassified sequences</taxon>
        <taxon>metagenomes</taxon>
        <taxon>ecological metagenomes</taxon>
    </lineage>
</organism>
<name>A0A382VQ78_9ZZZZ</name>
<dbReference type="InterPro" id="IPR005502">
    <property type="entry name" value="Ribosyl_crysJ1"/>
</dbReference>
<dbReference type="Gene3D" id="1.10.4080.10">
    <property type="entry name" value="ADP-ribosylation/Crystallin J1"/>
    <property type="match status" value="1"/>
</dbReference>